<dbReference type="PANTHER" id="PTHR30015">
    <property type="entry name" value="MRR RESTRICTION SYSTEM PROTEIN"/>
    <property type="match status" value="1"/>
</dbReference>
<keyword evidence="3" id="KW-0540">Nuclease</keyword>
<accession>A0A953ICE5</accession>
<keyword evidence="3" id="KW-0255">Endonuclease</keyword>
<dbReference type="Proteomes" id="UP000732377">
    <property type="component" value="Unassembled WGS sequence"/>
</dbReference>
<dbReference type="InterPro" id="IPR052906">
    <property type="entry name" value="Type_IV_Methyl-Rstrct_Enzyme"/>
</dbReference>
<dbReference type="InterPro" id="IPR011335">
    <property type="entry name" value="Restrct_endonuc-II-like"/>
</dbReference>
<feature type="transmembrane region" description="Helical" evidence="1">
    <location>
        <begin position="12"/>
        <end position="33"/>
    </location>
</feature>
<dbReference type="InterPro" id="IPR011856">
    <property type="entry name" value="tRNA_endonuc-like_dom_sf"/>
</dbReference>
<dbReference type="GO" id="GO:0003677">
    <property type="term" value="F:DNA binding"/>
    <property type="evidence" value="ECO:0007669"/>
    <property type="project" value="InterPro"/>
</dbReference>
<keyword evidence="1" id="KW-1133">Transmembrane helix</keyword>
<dbReference type="GO" id="GO:0009307">
    <property type="term" value="P:DNA restriction-modification system"/>
    <property type="evidence" value="ECO:0007669"/>
    <property type="project" value="InterPro"/>
</dbReference>
<keyword evidence="1" id="KW-0812">Transmembrane</keyword>
<keyword evidence="3" id="KW-0378">Hydrolase</keyword>
<gene>
    <name evidence="3" type="ORF">CWE10_05335</name>
</gene>
<dbReference type="EMBL" id="PIUK01000033">
    <property type="protein sequence ID" value="MBY6275635.1"/>
    <property type="molecule type" value="Genomic_DNA"/>
</dbReference>
<comment type="caution">
    <text evidence="3">The sequence shown here is derived from an EMBL/GenBank/DDBJ whole genome shotgun (WGS) entry which is preliminary data.</text>
</comment>
<dbReference type="GO" id="GO:0015666">
    <property type="term" value="F:restriction endodeoxyribonuclease activity"/>
    <property type="evidence" value="ECO:0007669"/>
    <property type="project" value="TreeGrafter"/>
</dbReference>
<protein>
    <submittedName>
        <fullName evidence="3">Restriction endonuclease</fullName>
    </submittedName>
</protein>
<evidence type="ECO:0000259" key="2">
    <source>
        <dbReference type="Pfam" id="PF04471"/>
    </source>
</evidence>
<name>A0A953ICE5_SYMTR</name>
<feature type="domain" description="Restriction endonuclease type IV Mrr" evidence="2">
    <location>
        <begin position="52"/>
        <end position="163"/>
    </location>
</feature>
<dbReference type="PANTHER" id="PTHR30015:SF6">
    <property type="entry name" value="SLL1429 PROTEIN"/>
    <property type="match status" value="1"/>
</dbReference>
<dbReference type="Pfam" id="PF04471">
    <property type="entry name" value="Mrr_cat"/>
    <property type="match status" value="1"/>
</dbReference>
<dbReference type="Gene3D" id="3.40.1350.10">
    <property type="match status" value="1"/>
</dbReference>
<dbReference type="RefSeq" id="WP_273378537.1">
    <property type="nucleotide sequence ID" value="NZ_PIUK01000033.1"/>
</dbReference>
<organism evidence="3 4">
    <name type="scientific">Symbiobacterium thermophilum</name>
    <dbReference type="NCBI Taxonomy" id="2734"/>
    <lineage>
        <taxon>Bacteria</taxon>
        <taxon>Bacillati</taxon>
        <taxon>Bacillota</taxon>
        <taxon>Clostridia</taxon>
        <taxon>Eubacteriales</taxon>
        <taxon>Symbiobacteriaceae</taxon>
        <taxon>Symbiobacterium</taxon>
    </lineage>
</organism>
<evidence type="ECO:0000313" key="4">
    <source>
        <dbReference type="Proteomes" id="UP000732377"/>
    </source>
</evidence>
<sequence>MASAFRAVLDIWWLMFLVFVPCALLGYLVSLLSPGGRKRRISRSGVRALEQLDRMSGIEFEEFLKALFERKGFKVQMTPPSGDYGVDLILTRPGSPERIAVQAKRYHRKHTVGVRAIQEVYAGKDYYGCSRAIVVTTSYFTENAKQSARKLGVFIIDRDQLAEEFRHQQKNQHKK</sequence>
<keyword evidence="1" id="KW-0472">Membrane</keyword>
<evidence type="ECO:0000256" key="1">
    <source>
        <dbReference type="SAM" id="Phobius"/>
    </source>
</evidence>
<reference evidence="3" key="1">
    <citation type="submission" date="2017-11" db="EMBL/GenBank/DDBJ databases">
        <title>Three new genomes from thermophilic consortium.</title>
        <authorList>
            <person name="Quaggio R."/>
            <person name="Amgarten D."/>
            <person name="Setubal J.C."/>
        </authorList>
    </citation>
    <scope>NUCLEOTIDE SEQUENCE</scope>
    <source>
        <strain evidence="3">ZCTH01-B2</strain>
    </source>
</reference>
<proteinExistence type="predicted"/>
<evidence type="ECO:0000313" key="3">
    <source>
        <dbReference type="EMBL" id="MBY6275635.1"/>
    </source>
</evidence>
<dbReference type="InterPro" id="IPR007560">
    <property type="entry name" value="Restrct_endonuc_IV_Mrr"/>
</dbReference>
<dbReference type="SUPFAM" id="SSF52980">
    <property type="entry name" value="Restriction endonuclease-like"/>
    <property type="match status" value="1"/>
</dbReference>
<dbReference type="AlphaFoldDB" id="A0A953ICE5"/>